<evidence type="ECO:0000313" key="1">
    <source>
        <dbReference type="EMBL" id="KAK1866646.1"/>
    </source>
</evidence>
<comment type="caution">
    <text evidence="1">The sequence shown here is derived from an EMBL/GenBank/DDBJ whole genome shotgun (WGS) entry which is preliminary data.</text>
</comment>
<proteinExistence type="predicted"/>
<protein>
    <submittedName>
        <fullName evidence="1">Uncharacterized protein</fullName>
    </submittedName>
</protein>
<name>A0ACC3CA68_PYRYE</name>
<sequence length="672" mass="73132">MGPSPQRGRAARGAPPIAITTATATATATPSRHAWRSGAPPPRLSTVVAAAVVAVAAAAAAAAAPAADAAGLRGIHGERRAWHTLAADWNGPAVSETDGHNPFLHYRLDCTWRHAASGSTRRVPGFFAADGNAAATSASAGSVWRCHFAPPLAGRWEVRAAFWAGHNVAITVGEPVVGRYGARRAAFDGATGGVDVAPTDKAYPDFRRRGKLVYSASRYLRAAGSGEVFLRVGTNSPENLLGYNEFDNTPTALHRFAAHRQDWQPWMGTWGTSRNPRGKSLLGAINYLATMQMNSVYVLLLTVAGDSRDVWPFTSSGERYRMDVSKLAQWEVVFEYMNSRGIALHALFSETENESLFEHDETGKTGGFANSRRLYHREMVSRFGHHPGLLFNIGEETGWDDQGGWGPRRGLSDWQRKAFAADLAGLDSYDTPMVAHTYPNDHDKVYQPMLGNRHFDGVSLQLTSAESSHATAASWLAQSRARGRVWSVSVDEVGSGGVLPDAADWSRDRVRKELLWGTLMAGGSGVEVFSARKDQTLEDFRSYDRMWRQMAHAVAFFHRQRVPFWRMDSRDDLSSRPTSSWVLAAPAGDALVVYLQSAATGQSVDLRWVPGGARGTAFAVRWYNPRTGGRLWTGTVNEVGGGGWRFLGAPPSERRTDWVALVARWGSGIGGL</sequence>
<organism evidence="1 2">
    <name type="scientific">Pyropia yezoensis</name>
    <name type="common">Susabi-nori</name>
    <name type="synonym">Porphyra yezoensis</name>
    <dbReference type="NCBI Taxonomy" id="2788"/>
    <lineage>
        <taxon>Eukaryota</taxon>
        <taxon>Rhodophyta</taxon>
        <taxon>Bangiophyceae</taxon>
        <taxon>Bangiales</taxon>
        <taxon>Bangiaceae</taxon>
        <taxon>Pyropia</taxon>
    </lineage>
</organism>
<accession>A0ACC3CA68</accession>
<evidence type="ECO:0000313" key="2">
    <source>
        <dbReference type="Proteomes" id="UP000798662"/>
    </source>
</evidence>
<dbReference type="EMBL" id="CM020619">
    <property type="protein sequence ID" value="KAK1866646.1"/>
    <property type="molecule type" value="Genomic_DNA"/>
</dbReference>
<reference evidence="1" key="1">
    <citation type="submission" date="2019-11" db="EMBL/GenBank/DDBJ databases">
        <title>Nori genome reveals adaptations in red seaweeds to the harsh intertidal environment.</title>
        <authorList>
            <person name="Wang D."/>
            <person name="Mao Y."/>
        </authorList>
    </citation>
    <scope>NUCLEOTIDE SEQUENCE</scope>
    <source>
        <tissue evidence="1">Gametophyte</tissue>
    </source>
</reference>
<gene>
    <name evidence="1" type="ORF">I4F81_009162</name>
</gene>
<dbReference type="Proteomes" id="UP000798662">
    <property type="component" value="Chromosome 2"/>
</dbReference>
<keyword evidence="2" id="KW-1185">Reference proteome</keyword>